<keyword evidence="3" id="KW-0547">Nucleotide-binding</keyword>
<keyword evidence="2" id="KW-0808">Transferase</keyword>
<dbReference type="InterPro" id="IPR037051">
    <property type="entry name" value="4-carb_acid_sugar_kinase_N_sf"/>
</dbReference>
<gene>
    <name evidence="9" type="ORF">PAT3040_02945</name>
</gene>
<comment type="similarity">
    <text evidence="1">Belongs to the four-carbon acid sugar kinase family.</text>
</comment>
<evidence type="ECO:0000256" key="3">
    <source>
        <dbReference type="ARBA" id="ARBA00022741"/>
    </source>
</evidence>
<evidence type="ECO:0000256" key="1">
    <source>
        <dbReference type="ARBA" id="ARBA00005715"/>
    </source>
</evidence>
<dbReference type="InterPro" id="IPR042213">
    <property type="entry name" value="NBD_C_sf"/>
</dbReference>
<keyword evidence="4" id="KW-0418">Kinase</keyword>
<proteinExistence type="inferred from homology"/>
<keyword evidence="6" id="KW-0119">Carbohydrate metabolism</keyword>
<protein>
    <recommendedName>
        <fullName evidence="11">Hrp-dependent type III effector protein</fullName>
    </recommendedName>
</protein>
<dbReference type="InterPro" id="IPR010737">
    <property type="entry name" value="4-carb_acid_sugar_kinase_N"/>
</dbReference>
<dbReference type="Gene3D" id="3.40.50.10840">
    <property type="entry name" value="Putative sugar-binding, N-terminal domain"/>
    <property type="match status" value="1"/>
</dbReference>
<dbReference type="Pfam" id="PF17042">
    <property type="entry name" value="NBD_C"/>
    <property type="match status" value="1"/>
</dbReference>
<dbReference type="SUPFAM" id="SSF142764">
    <property type="entry name" value="YgbK-like"/>
    <property type="match status" value="1"/>
</dbReference>
<dbReference type="GO" id="GO:0005524">
    <property type="term" value="F:ATP binding"/>
    <property type="evidence" value="ECO:0007669"/>
    <property type="project" value="UniProtKB-KW"/>
</dbReference>
<dbReference type="Proteomes" id="UP000245202">
    <property type="component" value="Unassembled WGS sequence"/>
</dbReference>
<dbReference type="Gene3D" id="3.40.980.20">
    <property type="entry name" value="Four-carbon acid sugar kinase, nucleotide binding domain"/>
    <property type="match status" value="1"/>
</dbReference>
<reference evidence="9 10" key="1">
    <citation type="submission" date="2017-08" db="EMBL/GenBank/DDBJ databases">
        <title>Substantial Increase in Enzyme Production by Combined Drug-Resistance Mutations in Paenibacillus agaridevorans.</title>
        <authorList>
            <person name="Tanaka Y."/>
            <person name="Funane K."/>
            <person name="Hosaka T."/>
            <person name="Shiwa Y."/>
            <person name="Fujita N."/>
            <person name="Miyazaki T."/>
            <person name="Yoshikawa H."/>
            <person name="Murakami K."/>
            <person name="Kasahara K."/>
            <person name="Inaoka T."/>
            <person name="Hiraga Y."/>
            <person name="Ochi K."/>
        </authorList>
    </citation>
    <scope>NUCLEOTIDE SEQUENCE [LARGE SCALE GENOMIC DNA]</scope>
    <source>
        <strain evidence="9 10">T-3040</strain>
    </source>
</reference>
<dbReference type="InterPro" id="IPR031475">
    <property type="entry name" value="NBD_C"/>
</dbReference>
<evidence type="ECO:0000259" key="8">
    <source>
        <dbReference type="Pfam" id="PF17042"/>
    </source>
</evidence>
<dbReference type="Pfam" id="PF07005">
    <property type="entry name" value="SBD_N"/>
    <property type="match status" value="1"/>
</dbReference>
<evidence type="ECO:0008006" key="11">
    <source>
        <dbReference type="Google" id="ProtNLM"/>
    </source>
</evidence>
<evidence type="ECO:0000256" key="2">
    <source>
        <dbReference type="ARBA" id="ARBA00022679"/>
    </source>
</evidence>
<evidence type="ECO:0000259" key="7">
    <source>
        <dbReference type="Pfam" id="PF07005"/>
    </source>
</evidence>
<evidence type="ECO:0000256" key="5">
    <source>
        <dbReference type="ARBA" id="ARBA00022840"/>
    </source>
</evidence>
<feature type="domain" description="Four-carbon acid sugar kinase N-terminal" evidence="7">
    <location>
        <begin position="3"/>
        <end position="225"/>
    </location>
</feature>
<evidence type="ECO:0000256" key="6">
    <source>
        <dbReference type="ARBA" id="ARBA00023277"/>
    </source>
</evidence>
<accession>A0A2R5EQH9</accession>
<sequence>MKIAIIADDLTGANDSGAQLVRAGLRTSVMIGDQRRTSGDHDAIVFDTDSRAVSGAEAYRRVQAVARSVVQDGARDIYKKMDSTMRGNIGAELDAMYDVCSPDFVIIAPGFPRNGRQVIDGYHYLNGVPLHKSEAANDPKTPVTESFLPRLLAQQTDRPIAFVTYAEIRRGFDEVKRKLDQLKADGIPYLIFDSEDESDLEAIVRIVQATEYRVVWSGSAGLVSYMPLHGDANTIAPIMATEQDKDSDRTSPVLLAIGSASSESRKQVAFVLQQPDVIGVMVRCDRLVSTPDDCRDEIERVCVLVSTGLAGGAHVALYCASDLEDVAKAQEMGRSHGWSPSEVSHRIAVIMGQMASRLLDKQAVAGIVLTGGDIAKQVITQLGASELTLIGEVESGVPIGRLTGGKNISAVTKAGSFGSERVLWASINSLQMRVGE</sequence>
<name>A0A2R5EQH9_9BACL</name>
<dbReference type="GO" id="GO:0016301">
    <property type="term" value="F:kinase activity"/>
    <property type="evidence" value="ECO:0007669"/>
    <property type="project" value="UniProtKB-KW"/>
</dbReference>
<comment type="caution">
    <text evidence="9">The sequence shown here is derived from an EMBL/GenBank/DDBJ whole genome shotgun (WGS) entry which is preliminary data.</text>
</comment>
<organism evidence="9 10">
    <name type="scientific">Paenibacillus agaridevorans</name>
    <dbReference type="NCBI Taxonomy" id="171404"/>
    <lineage>
        <taxon>Bacteria</taxon>
        <taxon>Bacillati</taxon>
        <taxon>Bacillota</taxon>
        <taxon>Bacilli</taxon>
        <taxon>Bacillales</taxon>
        <taxon>Paenibacillaceae</taxon>
        <taxon>Paenibacillus</taxon>
    </lineage>
</organism>
<evidence type="ECO:0000313" key="9">
    <source>
        <dbReference type="EMBL" id="GBG08365.1"/>
    </source>
</evidence>
<dbReference type="AlphaFoldDB" id="A0A2R5EQH9"/>
<evidence type="ECO:0000313" key="10">
    <source>
        <dbReference type="Proteomes" id="UP000245202"/>
    </source>
</evidence>
<keyword evidence="5" id="KW-0067">ATP-binding</keyword>
<feature type="domain" description="Four-carbon acid sugar kinase nucleotide binding" evidence="8">
    <location>
        <begin position="255"/>
        <end position="423"/>
    </location>
</feature>
<dbReference type="EMBL" id="BDQX01000163">
    <property type="protein sequence ID" value="GBG08365.1"/>
    <property type="molecule type" value="Genomic_DNA"/>
</dbReference>
<keyword evidence="10" id="KW-1185">Reference proteome</keyword>
<evidence type="ECO:0000256" key="4">
    <source>
        <dbReference type="ARBA" id="ARBA00022777"/>
    </source>
</evidence>